<dbReference type="Proteomes" id="UP001607302">
    <property type="component" value="Unassembled WGS sequence"/>
</dbReference>
<gene>
    <name evidence="1" type="ORF">V1478_006954</name>
</gene>
<keyword evidence="2" id="KW-1185">Reference proteome</keyword>
<comment type="caution">
    <text evidence="1">The sequence shown here is derived from an EMBL/GenBank/DDBJ whole genome shotgun (WGS) entry which is preliminary data.</text>
</comment>
<evidence type="ECO:0000313" key="1">
    <source>
        <dbReference type="EMBL" id="KAL2726676.1"/>
    </source>
</evidence>
<evidence type="ECO:0000313" key="2">
    <source>
        <dbReference type="Proteomes" id="UP001607302"/>
    </source>
</evidence>
<dbReference type="AlphaFoldDB" id="A0ABD2B1U4"/>
<proteinExistence type="predicted"/>
<reference evidence="1 2" key="1">
    <citation type="journal article" date="2024" name="Ann. Entomol. Soc. Am.">
        <title>Genomic analyses of the southern and eastern yellowjacket wasps (Hymenoptera: Vespidae) reveal evolutionary signatures of social life.</title>
        <authorList>
            <person name="Catto M.A."/>
            <person name="Caine P.B."/>
            <person name="Orr S.E."/>
            <person name="Hunt B.G."/>
            <person name="Goodisman M.A.D."/>
        </authorList>
    </citation>
    <scope>NUCLEOTIDE SEQUENCE [LARGE SCALE GENOMIC DNA]</scope>
    <source>
        <strain evidence="1">233</strain>
        <tissue evidence="1">Head and thorax</tissue>
    </source>
</reference>
<organism evidence="1 2">
    <name type="scientific">Vespula squamosa</name>
    <name type="common">Southern yellow jacket</name>
    <name type="synonym">Wasp</name>
    <dbReference type="NCBI Taxonomy" id="30214"/>
    <lineage>
        <taxon>Eukaryota</taxon>
        <taxon>Metazoa</taxon>
        <taxon>Ecdysozoa</taxon>
        <taxon>Arthropoda</taxon>
        <taxon>Hexapoda</taxon>
        <taxon>Insecta</taxon>
        <taxon>Pterygota</taxon>
        <taxon>Neoptera</taxon>
        <taxon>Endopterygota</taxon>
        <taxon>Hymenoptera</taxon>
        <taxon>Apocrita</taxon>
        <taxon>Aculeata</taxon>
        <taxon>Vespoidea</taxon>
        <taxon>Vespidae</taxon>
        <taxon>Vespinae</taxon>
        <taxon>Vespula</taxon>
    </lineage>
</organism>
<dbReference type="EMBL" id="JAUDFV010000133">
    <property type="protein sequence ID" value="KAL2726676.1"/>
    <property type="molecule type" value="Genomic_DNA"/>
</dbReference>
<name>A0ABD2B1U4_VESSQ</name>
<accession>A0ABD2B1U4</accession>
<protein>
    <submittedName>
        <fullName evidence="1">Uncharacterized protein</fullName>
    </submittedName>
</protein>
<sequence length="91" mass="10753">MEEGEKSFCLPPDGLVPRPIIYLGNRVWDGAHEEEEEEEEKEEKKEDEILNWHCYRKAEIIRAALIDIFGWTYLYSSDMTIFLNVDDDKIS</sequence>